<protein>
    <submittedName>
        <fullName evidence="2">Uncharacterized protein</fullName>
    </submittedName>
</protein>
<feature type="region of interest" description="Disordered" evidence="1">
    <location>
        <begin position="128"/>
        <end position="176"/>
    </location>
</feature>
<feature type="compositionally biased region" description="Polar residues" evidence="1">
    <location>
        <begin position="37"/>
        <end position="57"/>
    </location>
</feature>
<evidence type="ECO:0000313" key="3">
    <source>
        <dbReference type="Proteomes" id="UP000001471"/>
    </source>
</evidence>
<proteinExistence type="predicted"/>
<dbReference type="HOGENOM" id="CLU_1300252_0_0_1"/>
<feature type="compositionally biased region" description="Basic and acidic residues" evidence="1">
    <location>
        <begin position="11"/>
        <end position="21"/>
    </location>
</feature>
<evidence type="ECO:0000313" key="2">
    <source>
        <dbReference type="EMBL" id="EDU43432.1"/>
    </source>
</evidence>
<gene>
    <name evidence="2" type="ORF">PTRG_10381</name>
</gene>
<organism evidence="2 3">
    <name type="scientific">Pyrenophora tritici-repentis (strain Pt-1C-BFP)</name>
    <name type="common">Wheat tan spot fungus</name>
    <name type="synonym">Drechslera tritici-repentis</name>
    <dbReference type="NCBI Taxonomy" id="426418"/>
    <lineage>
        <taxon>Eukaryota</taxon>
        <taxon>Fungi</taxon>
        <taxon>Dikarya</taxon>
        <taxon>Ascomycota</taxon>
        <taxon>Pezizomycotina</taxon>
        <taxon>Dothideomycetes</taxon>
        <taxon>Pleosporomycetidae</taxon>
        <taxon>Pleosporales</taxon>
        <taxon>Pleosporineae</taxon>
        <taxon>Pleosporaceae</taxon>
        <taxon>Pyrenophora</taxon>
    </lineage>
</organism>
<dbReference type="InParanoid" id="B2WJN5"/>
<feature type="region of interest" description="Disordered" evidence="1">
    <location>
        <begin position="189"/>
        <end position="212"/>
    </location>
</feature>
<name>B2WJN5_PYRTR</name>
<feature type="region of interest" description="Disordered" evidence="1">
    <location>
        <begin position="1"/>
        <end position="70"/>
    </location>
</feature>
<feature type="compositionally biased region" description="Basic residues" evidence="1">
    <location>
        <begin position="140"/>
        <end position="150"/>
    </location>
</feature>
<reference evidence="3" key="1">
    <citation type="journal article" date="2013" name="G3 (Bethesda)">
        <title>Comparative genomics of a plant-pathogenic fungus, Pyrenophora tritici-repentis, reveals transduplication and the impact of repeat elements on pathogenicity and population divergence.</title>
        <authorList>
            <person name="Manning V.A."/>
            <person name="Pandelova I."/>
            <person name="Dhillon B."/>
            <person name="Wilhelm L.J."/>
            <person name="Goodwin S.B."/>
            <person name="Berlin A.M."/>
            <person name="Figueroa M."/>
            <person name="Freitag M."/>
            <person name="Hane J.K."/>
            <person name="Henrissat B."/>
            <person name="Holman W.H."/>
            <person name="Kodira C.D."/>
            <person name="Martin J."/>
            <person name="Oliver R.P."/>
            <person name="Robbertse B."/>
            <person name="Schackwitz W."/>
            <person name="Schwartz D.C."/>
            <person name="Spatafora J.W."/>
            <person name="Turgeon B.G."/>
            <person name="Yandava C."/>
            <person name="Young S."/>
            <person name="Zhou S."/>
            <person name="Zeng Q."/>
            <person name="Grigoriev I.V."/>
            <person name="Ma L.-J."/>
            <person name="Ciuffetti L.M."/>
        </authorList>
    </citation>
    <scope>NUCLEOTIDE SEQUENCE [LARGE SCALE GENOMIC DNA]</scope>
    <source>
        <strain evidence="3">Pt-1C-BFP</strain>
    </source>
</reference>
<dbReference type="AlphaFoldDB" id="B2WJN5"/>
<dbReference type="EMBL" id="DS231627">
    <property type="protein sequence ID" value="EDU43432.1"/>
    <property type="molecule type" value="Genomic_DNA"/>
</dbReference>
<sequence>MFPTQLAAQSVRREGRERVEAQNKSSSGTEAAETRDNGNVSRTLRKTLSSAHLTTNGENREEGESRPPIPSRARQLLHARKQSSGGIGVLTLRPPAALQRKKTSTILATSCYWRWNYITPRKQLKEYHVVGRQSKGRAEAKRKRGRRKEGKGKSKDPGSKPSVVDPAPSKNEANEAGCALLASAGARAAGRNLAEPVPGKGKNYCLSTVNDA</sequence>
<accession>B2WJN5</accession>
<evidence type="ECO:0000256" key="1">
    <source>
        <dbReference type="SAM" id="MobiDB-lite"/>
    </source>
</evidence>
<dbReference type="Proteomes" id="UP000001471">
    <property type="component" value="Unassembled WGS sequence"/>
</dbReference>